<dbReference type="PANTHER" id="PTHR10357:SF184">
    <property type="entry name" value="OLIGO-1,6-GLUCOSIDASE 1"/>
    <property type="match status" value="1"/>
</dbReference>
<dbReference type="EC" id="3.2.1.10" evidence="5"/>
<dbReference type="SUPFAM" id="SSF51011">
    <property type="entry name" value="Glycosyl hydrolase domain"/>
    <property type="match status" value="1"/>
</dbReference>
<evidence type="ECO:0000256" key="5">
    <source>
        <dbReference type="ARBA" id="ARBA00038939"/>
    </source>
</evidence>
<dbReference type="Proteomes" id="UP001368328">
    <property type="component" value="Chromosome"/>
</dbReference>
<dbReference type="Gene3D" id="2.60.40.1180">
    <property type="entry name" value="Golgi alpha-mannosidase II"/>
    <property type="match status" value="1"/>
</dbReference>
<dbReference type="InterPro" id="IPR045857">
    <property type="entry name" value="O16G_dom_2"/>
</dbReference>
<dbReference type="RefSeq" id="WP_338789521.1">
    <property type="nucleotide sequence ID" value="NZ_CP147403.1"/>
</dbReference>
<name>A0ABZ2N1D9_9BACI</name>
<evidence type="ECO:0000256" key="4">
    <source>
        <dbReference type="ARBA" id="ARBA00036217"/>
    </source>
</evidence>
<dbReference type="PANTHER" id="PTHR10357">
    <property type="entry name" value="ALPHA-AMYLASE FAMILY MEMBER"/>
    <property type="match status" value="1"/>
</dbReference>
<evidence type="ECO:0000256" key="1">
    <source>
        <dbReference type="ARBA" id="ARBA00008061"/>
    </source>
</evidence>
<organism evidence="7 8">
    <name type="scientific">Metabacillus rhizosphaerae</name>
    <dbReference type="NCBI Taxonomy" id="3117747"/>
    <lineage>
        <taxon>Bacteria</taxon>
        <taxon>Bacillati</taxon>
        <taxon>Bacillota</taxon>
        <taxon>Bacilli</taxon>
        <taxon>Bacillales</taxon>
        <taxon>Bacillaceae</taxon>
        <taxon>Metabacillus</taxon>
    </lineage>
</organism>
<comment type="catalytic activity">
    <reaction evidence="4">
        <text>Hydrolysis of (1-&gt;6)-alpha-D-glucosidic linkages in some oligosaccharides produced from starch and glycogen by alpha-amylase, and in isomaltose.</text>
        <dbReference type="EC" id="3.2.1.10"/>
    </reaction>
</comment>
<proteinExistence type="inferred from homology"/>
<sequence>MKKTWWKEAVVYQVYWRSFYDSDGDGYGDLQGVLEKLDYIKKLGIDVIWLNPFYESPDRDNGYDISNYYEIMDKAGDMEIFKKLVSEIHSRGMKVIMDLVVNHTSDQHPWFIESKSSKDNPKRNWYIWQDPRNGKEPNNWRSYFAPSAWEYDEKTKQYYFHSFAVEQPDLNWQNPELRQEIYTMMRFWLDMGIDGFRMDVINLLAKQQAFPDAEDPTNISYLANNPGIHEYLQEMNREVLQHYDGMTVGEIPFVTPEEGLLYVGEDRNELNTLFHFQVADEMTTWDMLRFKEIQNLWYQGLKGKGWNSQFLNNHDHTRQVTRYGNDSAYRIESAKLLATMIHTLPGTPYIYQGEEIGMTGVRFDSIDDYNDIAMKNKYKEEVGKGRDPKEVFDSLLLLSRDNSRTPMQWSNQDQAGFTNGTPWIKVNPNYIDINVEEALKDPNSVFYYYQKLITLRKKHDVMVYGDFTDLTAGDEHLYVYTRTLNETTWLIVLNHSNEPREYFLQKEHQATTKELIIANYDIDELELGASFIMQPHEARIYKIKR</sequence>
<evidence type="ECO:0000313" key="8">
    <source>
        <dbReference type="Proteomes" id="UP001368328"/>
    </source>
</evidence>
<dbReference type="Gene3D" id="3.20.20.80">
    <property type="entry name" value="Glycosidases"/>
    <property type="match status" value="1"/>
</dbReference>
<keyword evidence="2" id="KW-0378">Hydrolase</keyword>
<feature type="domain" description="Glycosyl hydrolase family 13 catalytic" evidence="6">
    <location>
        <begin position="13"/>
        <end position="404"/>
    </location>
</feature>
<dbReference type="EMBL" id="CP147403">
    <property type="protein sequence ID" value="WXB91414.1"/>
    <property type="molecule type" value="Genomic_DNA"/>
</dbReference>
<reference evidence="7 8" key="1">
    <citation type="submission" date="2024-02" db="EMBL/GenBank/DDBJ databases">
        <title>Seven novel Bacillus-like species.</title>
        <authorList>
            <person name="Liu G."/>
        </authorList>
    </citation>
    <scope>NUCLEOTIDE SEQUENCE [LARGE SCALE GENOMIC DNA]</scope>
    <source>
        <strain evidence="7 8">FJAT-53654</strain>
    </source>
</reference>
<evidence type="ECO:0000313" key="7">
    <source>
        <dbReference type="EMBL" id="WXB91414.1"/>
    </source>
</evidence>
<dbReference type="SUPFAM" id="SSF51445">
    <property type="entry name" value="(Trans)glycosidases"/>
    <property type="match status" value="1"/>
</dbReference>
<evidence type="ECO:0000256" key="3">
    <source>
        <dbReference type="ARBA" id="ARBA00023295"/>
    </source>
</evidence>
<dbReference type="NCBIfam" id="NF008183">
    <property type="entry name" value="PRK10933.1"/>
    <property type="match status" value="1"/>
</dbReference>
<dbReference type="SMART" id="SM00642">
    <property type="entry name" value="Aamy"/>
    <property type="match status" value="1"/>
</dbReference>
<keyword evidence="8" id="KW-1185">Reference proteome</keyword>
<dbReference type="Gene3D" id="3.90.400.10">
    <property type="entry name" value="Oligo-1,6-glucosidase, Domain 2"/>
    <property type="match status" value="1"/>
</dbReference>
<evidence type="ECO:0000259" key="6">
    <source>
        <dbReference type="SMART" id="SM00642"/>
    </source>
</evidence>
<accession>A0ABZ2N1D9</accession>
<dbReference type="InterPro" id="IPR017853">
    <property type="entry name" value="GH"/>
</dbReference>
<evidence type="ECO:0000256" key="2">
    <source>
        <dbReference type="ARBA" id="ARBA00022801"/>
    </source>
</evidence>
<dbReference type="InterPro" id="IPR013780">
    <property type="entry name" value="Glyco_hydro_b"/>
</dbReference>
<comment type="similarity">
    <text evidence="1">Belongs to the glycosyl hydrolase 13 family.</text>
</comment>
<gene>
    <name evidence="7" type="ORF">WCV66_21655</name>
</gene>
<dbReference type="Pfam" id="PF00128">
    <property type="entry name" value="Alpha-amylase"/>
    <property type="match status" value="1"/>
</dbReference>
<dbReference type="CDD" id="cd11333">
    <property type="entry name" value="AmyAc_SI_OligoGlu_DGase"/>
    <property type="match status" value="1"/>
</dbReference>
<dbReference type="InterPro" id="IPR006047">
    <property type="entry name" value="GH13_cat_dom"/>
</dbReference>
<protein>
    <recommendedName>
        <fullName evidence="5">oligo-1,6-glucosidase</fullName>
        <ecNumber evidence="5">3.2.1.10</ecNumber>
    </recommendedName>
</protein>
<keyword evidence="3" id="KW-0326">Glycosidase</keyword>